<dbReference type="EMBL" id="BGZK01000369">
    <property type="protein sequence ID" value="GBP39656.1"/>
    <property type="molecule type" value="Genomic_DNA"/>
</dbReference>
<dbReference type="OrthoDB" id="10014409at2759"/>
<evidence type="ECO:0000313" key="4">
    <source>
        <dbReference type="Proteomes" id="UP000299102"/>
    </source>
</evidence>
<gene>
    <name evidence="3" type="ORF">EVAR_25480_1</name>
</gene>
<dbReference type="GO" id="GO:0005737">
    <property type="term" value="C:cytoplasm"/>
    <property type="evidence" value="ECO:0007669"/>
    <property type="project" value="TreeGrafter"/>
</dbReference>
<dbReference type="Proteomes" id="UP000299102">
    <property type="component" value="Unassembled WGS sequence"/>
</dbReference>
<evidence type="ECO:0000256" key="2">
    <source>
        <dbReference type="ARBA" id="ARBA00022737"/>
    </source>
</evidence>
<dbReference type="STRING" id="151549.A0A4C1VKZ2"/>
<dbReference type="InterPro" id="IPR011041">
    <property type="entry name" value="Quinoprot_gluc/sorb_DH_b-prop"/>
</dbReference>
<organism evidence="3 4">
    <name type="scientific">Eumeta variegata</name>
    <name type="common">Bagworm moth</name>
    <name type="synonym">Eumeta japonica</name>
    <dbReference type="NCBI Taxonomy" id="151549"/>
    <lineage>
        <taxon>Eukaryota</taxon>
        <taxon>Metazoa</taxon>
        <taxon>Ecdysozoa</taxon>
        <taxon>Arthropoda</taxon>
        <taxon>Hexapoda</taxon>
        <taxon>Insecta</taxon>
        <taxon>Pterygota</taxon>
        <taxon>Neoptera</taxon>
        <taxon>Endopterygota</taxon>
        <taxon>Lepidoptera</taxon>
        <taxon>Glossata</taxon>
        <taxon>Ditrysia</taxon>
        <taxon>Tineoidea</taxon>
        <taxon>Psychidae</taxon>
        <taxon>Oiketicinae</taxon>
        <taxon>Eumeta</taxon>
    </lineage>
</organism>
<accession>A0A4C1VKZ2</accession>
<dbReference type="Gene3D" id="2.130.10.10">
    <property type="entry name" value="YVTN repeat-like/Quinoprotein amine dehydrogenase"/>
    <property type="match status" value="1"/>
</dbReference>
<evidence type="ECO:0000313" key="3">
    <source>
        <dbReference type="EMBL" id="GBP39656.1"/>
    </source>
</evidence>
<dbReference type="PANTHER" id="PTHR15574">
    <property type="entry name" value="WD REPEAT DOMAIN-CONTAINING FAMILY"/>
    <property type="match status" value="1"/>
</dbReference>
<dbReference type="InterPro" id="IPR045151">
    <property type="entry name" value="DCAF8"/>
</dbReference>
<dbReference type="PANTHER" id="PTHR15574:SF40">
    <property type="entry name" value="WD AND TETRATRICOPEPTIDE REPEATS PROTEIN 1"/>
    <property type="match status" value="1"/>
</dbReference>
<dbReference type="AlphaFoldDB" id="A0A4C1VKZ2"/>
<sequence>MDTDMDEPFSNQTVFPHLSDANLKKAIFFLNQSVVATCAADSTVRVREVSGGGDAPLLVCSCHCGRVKRLATAPDNPHLMWSAGEDGLVLKVVDKKKKAWLDLLSTKANYRVQRKEILKDKLKYAENTCKDLKIRAKEFADYHVTATEYMIDDENESEITMDKIMKALKRMKGGNLPDMIQFGQKLRDAGDLEKAYDRLKRNDLWRILSVYGVSRGLMRALQLLYRGISACVKINGVTLIDLMSARISDRHV</sequence>
<protein>
    <submittedName>
        <fullName evidence="3">Uncharacterized protein</fullName>
    </submittedName>
</protein>
<evidence type="ECO:0000256" key="1">
    <source>
        <dbReference type="ARBA" id="ARBA00022574"/>
    </source>
</evidence>
<name>A0A4C1VKZ2_EUMVA</name>
<dbReference type="GO" id="GO:0045717">
    <property type="term" value="P:negative regulation of fatty acid biosynthetic process"/>
    <property type="evidence" value="ECO:0007669"/>
    <property type="project" value="TreeGrafter"/>
</dbReference>
<dbReference type="GO" id="GO:0080008">
    <property type="term" value="C:Cul4-RING E3 ubiquitin ligase complex"/>
    <property type="evidence" value="ECO:0007669"/>
    <property type="project" value="TreeGrafter"/>
</dbReference>
<reference evidence="3 4" key="1">
    <citation type="journal article" date="2019" name="Commun. Biol.">
        <title>The bagworm genome reveals a unique fibroin gene that provides high tensile strength.</title>
        <authorList>
            <person name="Kono N."/>
            <person name="Nakamura H."/>
            <person name="Ohtoshi R."/>
            <person name="Tomita M."/>
            <person name="Numata K."/>
            <person name="Arakawa K."/>
        </authorList>
    </citation>
    <scope>NUCLEOTIDE SEQUENCE [LARGE SCALE GENOMIC DNA]</scope>
</reference>
<keyword evidence="1" id="KW-0853">WD repeat</keyword>
<dbReference type="InterPro" id="IPR015943">
    <property type="entry name" value="WD40/YVTN_repeat-like_dom_sf"/>
</dbReference>
<comment type="caution">
    <text evidence="3">The sequence shown here is derived from an EMBL/GenBank/DDBJ whole genome shotgun (WGS) entry which is preliminary data.</text>
</comment>
<proteinExistence type="predicted"/>
<keyword evidence="2" id="KW-0677">Repeat</keyword>
<keyword evidence="4" id="KW-1185">Reference proteome</keyword>
<dbReference type="SUPFAM" id="SSF50952">
    <property type="entry name" value="Soluble quinoprotein glucose dehydrogenase"/>
    <property type="match status" value="1"/>
</dbReference>